<dbReference type="InterPro" id="IPR002048">
    <property type="entry name" value="EF_hand_dom"/>
</dbReference>
<gene>
    <name evidence="3" type="ORF">SteCoe_9309</name>
</gene>
<accession>A0A1R2CIB0</accession>
<dbReference type="EMBL" id="MPUH01000144">
    <property type="protein sequence ID" value="OMJ88690.1"/>
    <property type="molecule type" value="Genomic_DNA"/>
</dbReference>
<feature type="domain" description="EF-hand" evidence="2">
    <location>
        <begin position="534"/>
        <end position="569"/>
    </location>
</feature>
<dbReference type="AlphaFoldDB" id="A0A1R2CIB0"/>
<feature type="compositionally biased region" description="Low complexity" evidence="1">
    <location>
        <begin position="121"/>
        <end position="138"/>
    </location>
</feature>
<dbReference type="Gene3D" id="1.10.238.10">
    <property type="entry name" value="EF-hand"/>
    <property type="match status" value="1"/>
</dbReference>
<dbReference type="OrthoDB" id="305670at2759"/>
<dbReference type="GO" id="GO:0005509">
    <property type="term" value="F:calcium ion binding"/>
    <property type="evidence" value="ECO:0007669"/>
    <property type="project" value="InterPro"/>
</dbReference>
<dbReference type="InterPro" id="IPR011992">
    <property type="entry name" value="EF-hand-dom_pair"/>
</dbReference>
<keyword evidence="4" id="KW-1185">Reference proteome</keyword>
<comment type="caution">
    <text evidence="3">The sequence shown here is derived from an EMBL/GenBank/DDBJ whole genome shotgun (WGS) entry which is preliminary data.</text>
</comment>
<protein>
    <recommendedName>
        <fullName evidence="2">EF-hand domain-containing protein</fullName>
    </recommendedName>
</protein>
<reference evidence="3 4" key="1">
    <citation type="submission" date="2016-11" db="EMBL/GenBank/DDBJ databases">
        <title>The macronuclear genome of Stentor coeruleus: a giant cell with tiny introns.</title>
        <authorList>
            <person name="Slabodnick M."/>
            <person name="Ruby J.G."/>
            <person name="Reiff S.B."/>
            <person name="Swart E.C."/>
            <person name="Gosai S."/>
            <person name="Prabakaran S."/>
            <person name="Witkowska E."/>
            <person name="Larue G.E."/>
            <person name="Fisher S."/>
            <person name="Freeman R.M."/>
            <person name="Gunawardena J."/>
            <person name="Chu W."/>
            <person name="Stover N.A."/>
            <person name="Gregory B.D."/>
            <person name="Nowacki M."/>
            <person name="Derisi J."/>
            <person name="Roy S.W."/>
            <person name="Marshall W.F."/>
            <person name="Sood P."/>
        </authorList>
    </citation>
    <scope>NUCLEOTIDE SEQUENCE [LARGE SCALE GENOMIC DNA]</scope>
    <source>
        <strain evidence="3">WM001</strain>
    </source>
</reference>
<evidence type="ECO:0000313" key="4">
    <source>
        <dbReference type="Proteomes" id="UP000187209"/>
    </source>
</evidence>
<dbReference type="PROSITE" id="PS50222">
    <property type="entry name" value="EF_HAND_2"/>
    <property type="match status" value="2"/>
</dbReference>
<evidence type="ECO:0000259" key="2">
    <source>
        <dbReference type="PROSITE" id="PS50222"/>
    </source>
</evidence>
<evidence type="ECO:0000256" key="1">
    <source>
        <dbReference type="SAM" id="MobiDB-lite"/>
    </source>
</evidence>
<name>A0A1R2CIB0_9CILI</name>
<feature type="region of interest" description="Disordered" evidence="1">
    <location>
        <begin position="113"/>
        <end position="142"/>
    </location>
</feature>
<sequence>MKTLKSSKLYFNDLLELNERSFKSPWKRDLTLEKIDEMTEFSEDTIIHPPRALTTLKRCTPLFKDIYCNRTLFFKDFLSLLSKNHPKIYTYLINKAIDLELITHPKRINNLGKSKGVIQPNNNNENSIKSSSPDTSLSSDDEISEKGHQISIPVSKSARGGIFFKNSLRIIKKKLEPPQTASSSDSSSIYSLRSTTNTRFGILRKRVTLKSADPKLKNIFNIISDNKMRMIPEDFLKFLNMRYPVQVSESMLKFFNFKFWTYSDFITEMNKFITCGELKHLRFCFNIFDFDKDRKITFKDAFTAMEIRKSNHYDDDIILITDMFELKREGKLKKNKEQNLIRRKSTFGLINDTLQKYEPIPVICAENMQTKLTINFKEFCTIRFNGRPQILQDFFLYVCKYNYMIEKGFIERSPLHSTKTSETIVMEMNLNPDFNEKISKNDKYDYYCALDASMRLFQRNQLEDMLKKFKFLMSDEKFKIKVITKDSMIEKLPKLLGYKNDYLAIRLYQVFSQNKDLSKSTFLFKINSLINGTTSFTINRFAFDLYDTRTDGKLTVDEIYKMYEALPISSKAFQECNVMVEMYIQSIFERVREKLNQIEFAKFVEVVDVSCLGLEFIEMFRTPFEMCFGRVSQAFQTTVVSSEETKKYYETKSSLLSIIG</sequence>
<feature type="domain" description="EF-hand" evidence="2">
    <location>
        <begin position="276"/>
        <end position="311"/>
    </location>
</feature>
<dbReference type="SUPFAM" id="SSF47473">
    <property type="entry name" value="EF-hand"/>
    <property type="match status" value="2"/>
</dbReference>
<organism evidence="3 4">
    <name type="scientific">Stentor coeruleus</name>
    <dbReference type="NCBI Taxonomy" id="5963"/>
    <lineage>
        <taxon>Eukaryota</taxon>
        <taxon>Sar</taxon>
        <taxon>Alveolata</taxon>
        <taxon>Ciliophora</taxon>
        <taxon>Postciliodesmatophora</taxon>
        <taxon>Heterotrichea</taxon>
        <taxon>Heterotrichida</taxon>
        <taxon>Stentoridae</taxon>
        <taxon>Stentor</taxon>
    </lineage>
</organism>
<evidence type="ECO:0000313" key="3">
    <source>
        <dbReference type="EMBL" id="OMJ88690.1"/>
    </source>
</evidence>
<proteinExistence type="predicted"/>
<dbReference type="Proteomes" id="UP000187209">
    <property type="component" value="Unassembled WGS sequence"/>
</dbReference>